<gene>
    <name evidence="2" type="ORF">FBEOM_12825</name>
</gene>
<accession>A0A9P5A703</accession>
<dbReference type="Proteomes" id="UP000730481">
    <property type="component" value="Unassembled WGS sequence"/>
</dbReference>
<protein>
    <submittedName>
        <fullName evidence="2">Uncharacterized protein</fullName>
    </submittedName>
</protein>
<comment type="caution">
    <text evidence="2">The sequence shown here is derived from an EMBL/GenBank/DDBJ whole genome shotgun (WGS) entry which is preliminary data.</text>
</comment>
<organism evidence="2 3">
    <name type="scientific">Fusarium beomiforme</name>
    <dbReference type="NCBI Taxonomy" id="44412"/>
    <lineage>
        <taxon>Eukaryota</taxon>
        <taxon>Fungi</taxon>
        <taxon>Dikarya</taxon>
        <taxon>Ascomycota</taxon>
        <taxon>Pezizomycotina</taxon>
        <taxon>Sordariomycetes</taxon>
        <taxon>Hypocreomycetidae</taxon>
        <taxon>Hypocreales</taxon>
        <taxon>Nectriaceae</taxon>
        <taxon>Fusarium</taxon>
        <taxon>Fusarium burgessii species complex</taxon>
    </lineage>
</organism>
<sequence length="113" mass="12514">MCFGEPKVTGDTTTYSPSEYEKRDGNSEKSLGTGSYIHLRNDTVKGFFGKVRASLTKYREFDVVWVEKSVRTLLVPFTELTSARITKLPSSIQAVASKMPTPAGLFTLQKCLA</sequence>
<evidence type="ECO:0000313" key="2">
    <source>
        <dbReference type="EMBL" id="KAF4333362.1"/>
    </source>
</evidence>
<dbReference type="AlphaFoldDB" id="A0A9P5A703"/>
<dbReference type="OrthoDB" id="3473305at2759"/>
<name>A0A9P5A703_9HYPO</name>
<reference evidence="2" key="2">
    <citation type="submission" date="2020-02" db="EMBL/GenBank/DDBJ databases">
        <title>Identification and distribution of gene clusters putatively required for synthesis of sphingolipid metabolism inhibitors in phylogenetically diverse species of the filamentous fungus Fusarium.</title>
        <authorList>
            <person name="Kim H.-S."/>
            <person name="Busman M."/>
            <person name="Brown D.W."/>
            <person name="Divon H."/>
            <person name="Uhlig S."/>
            <person name="Proctor R.H."/>
        </authorList>
    </citation>
    <scope>NUCLEOTIDE SEQUENCE</scope>
    <source>
        <strain evidence="2">NRRL 25174</strain>
    </source>
</reference>
<reference evidence="2" key="1">
    <citation type="journal article" date="2017" name="Mycologia">
        <title>Fusarium algeriense, sp. nov., a novel toxigenic crown rot pathogen of durum wheat from Algeria is nested in the Fusarium burgessii species complex.</title>
        <authorList>
            <person name="Laraba I."/>
            <person name="Keddad A."/>
            <person name="Boureghda H."/>
            <person name="Abdallah N."/>
            <person name="Vaughan M.M."/>
            <person name="Proctor R.H."/>
            <person name="Busman M."/>
            <person name="O'Donnell K."/>
        </authorList>
    </citation>
    <scope>NUCLEOTIDE SEQUENCE</scope>
    <source>
        <strain evidence="2">NRRL 25174</strain>
    </source>
</reference>
<proteinExistence type="predicted"/>
<evidence type="ECO:0000256" key="1">
    <source>
        <dbReference type="SAM" id="MobiDB-lite"/>
    </source>
</evidence>
<keyword evidence="3" id="KW-1185">Reference proteome</keyword>
<evidence type="ECO:0000313" key="3">
    <source>
        <dbReference type="Proteomes" id="UP000730481"/>
    </source>
</evidence>
<dbReference type="EMBL" id="PVQB02000863">
    <property type="protein sequence ID" value="KAF4333362.1"/>
    <property type="molecule type" value="Genomic_DNA"/>
</dbReference>
<feature type="region of interest" description="Disordered" evidence="1">
    <location>
        <begin position="1"/>
        <end position="32"/>
    </location>
</feature>